<dbReference type="UniPathway" id="UPA00031">
    <property type="reaction ID" value="UER00013"/>
</dbReference>
<evidence type="ECO:0000256" key="5">
    <source>
        <dbReference type="ARBA" id="ARBA00022801"/>
    </source>
</evidence>
<dbReference type="EMBL" id="PVZF01000002">
    <property type="protein sequence ID" value="PRY17384.1"/>
    <property type="molecule type" value="Genomic_DNA"/>
</dbReference>
<reference evidence="10 11" key="1">
    <citation type="submission" date="2018-03" db="EMBL/GenBank/DDBJ databases">
        <title>Genomic Encyclopedia of Archaeal and Bacterial Type Strains, Phase II (KMG-II): from individual species to whole genera.</title>
        <authorList>
            <person name="Goeker M."/>
        </authorList>
    </citation>
    <scope>NUCLEOTIDE SEQUENCE [LARGE SCALE GENOMIC DNA]</scope>
    <source>
        <strain evidence="10 11">DSM 19711</strain>
    </source>
</reference>
<dbReference type="PANTHER" id="PTHR21039">
    <property type="entry name" value="HISTIDINOL PHOSPHATASE-RELATED"/>
    <property type="match status" value="1"/>
</dbReference>
<dbReference type="AlphaFoldDB" id="A0A2T0R8E9"/>
<comment type="pathway">
    <text evidence="1 8">Amino-acid biosynthesis; L-histidine biosynthesis; L-histidine from 5-phospho-alpha-D-ribose 1-diphosphate: step 8/9.</text>
</comment>
<keyword evidence="5 8" id="KW-0378">Hydrolase</keyword>
<evidence type="ECO:0000256" key="6">
    <source>
        <dbReference type="ARBA" id="ARBA00023102"/>
    </source>
</evidence>
<name>A0A2T0R8E9_9ACTN</name>
<dbReference type="Gene3D" id="3.20.20.140">
    <property type="entry name" value="Metal-dependent hydrolases"/>
    <property type="match status" value="1"/>
</dbReference>
<proteinExistence type="inferred from homology"/>
<comment type="similarity">
    <text evidence="2 8">Belongs to the PHP hydrolase family. HisK subfamily.</text>
</comment>
<comment type="caution">
    <text evidence="10">The sequence shown here is derived from an EMBL/GenBank/DDBJ whole genome shotgun (WGS) entry which is preliminary data.</text>
</comment>
<gene>
    <name evidence="10" type="ORF">CLV37_102347</name>
</gene>
<evidence type="ECO:0000256" key="3">
    <source>
        <dbReference type="ARBA" id="ARBA00013085"/>
    </source>
</evidence>
<keyword evidence="4 8" id="KW-0028">Amino-acid biosynthesis</keyword>
<keyword evidence="6 8" id="KW-0368">Histidine biosynthesis</keyword>
<dbReference type="EC" id="3.1.3.15" evidence="3 8"/>
<dbReference type="NCBIfam" id="TIGR01856">
    <property type="entry name" value="hisJ_fam"/>
    <property type="match status" value="1"/>
</dbReference>
<evidence type="ECO:0000256" key="2">
    <source>
        <dbReference type="ARBA" id="ARBA00009152"/>
    </source>
</evidence>
<comment type="catalytic activity">
    <reaction evidence="7 8">
        <text>L-histidinol phosphate + H2O = L-histidinol + phosphate</text>
        <dbReference type="Rhea" id="RHEA:14465"/>
        <dbReference type="ChEBI" id="CHEBI:15377"/>
        <dbReference type="ChEBI" id="CHEBI:43474"/>
        <dbReference type="ChEBI" id="CHEBI:57699"/>
        <dbReference type="ChEBI" id="CHEBI:57980"/>
        <dbReference type="EC" id="3.1.3.15"/>
    </reaction>
</comment>
<dbReference type="InterPro" id="IPR004013">
    <property type="entry name" value="PHP_dom"/>
</dbReference>
<evidence type="ECO:0000313" key="11">
    <source>
        <dbReference type="Proteomes" id="UP000238083"/>
    </source>
</evidence>
<dbReference type="InterPro" id="IPR010140">
    <property type="entry name" value="Histidinol_P_phosphatase_HisJ"/>
</dbReference>
<dbReference type="SUPFAM" id="SSF89550">
    <property type="entry name" value="PHP domain-like"/>
    <property type="match status" value="1"/>
</dbReference>
<dbReference type="RefSeq" id="WP_106208113.1">
    <property type="nucleotide sequence ID" value="NZ_PVZF01000002.1"/>
</dbReference>
<dbReference type="GO" id="GO:0000105">
    <property type="term" value="P:L-histidine biosynthetic process"/>
    <property type="evidence" value="ECO:0007669"/>
    <property type="project" value="UniProtKB-UniRule"/>
</dbReference>
<dbReference type="Pfam" id="PF02811">
    <property type="entry name" value="PHP"/>
    <property type="match status" value="1"/>
</dbReference>
<evidence type="ECO:0000256" key="7">
    <source>
        <dbReference type="ARBA" id="ARBA00049158"/>
    </source>
</evidence>
<evidence type="ECO:0000256" key="1">
    <source>
        <dbReference type="ARBA" id="ARBA00004970"/>
    </source>
</evidence>
<feature type="domain" description="PHP" evidence="9">
    <location>
        <begin position="8"/>
        <end position="220"/>
    </location>
</feature>
<evidence type="ECO:0000313" key="10">
    <source>
        <dbReference type="EMBL" id="PRY17384.1"/>
    </source>
</evidence>
<dbReference type="OrthoDB" id="6637113at2"/>
<dbReference type="GO" id="GO:0004401">
    <property type="term" value="F:histidinol-phosphatase activity"/>
    <property type="evidence" value="ECO:0007669"/>
    <property type="project" value="UniProtKB-UniRule"/>
</dbReference>
<dbReference type="Proteomes" id="UP000238083">
    <property type="component" value="Unassembled WGS sequence"/>
</dbReference>
<evidence type="ECO:0000259" key="9">
    <source>
        <dbReference type="Pfam" id="PF02811"/>
    </source>
</evidence>
<dbReference type="PANTHER" id="PTHR21039:SF0">
    <property type="entry name" value="HISTIDINOL-PHOSPHATASE"/>
    <property type="match status" value="1"/>
</dbReference>
<evidence type="ECO:0000256" key="8">
    <source>
        <dbReference type="RuleBase" id="RU366003"/>
    </source>
</evidence>
<dbReference type="GO" id="GO:0005737">
    <property type="term" value="C:cytoplasm"/>
    <property type="evidence" value="ECO:0007669"/>
    <property type="project" value="TreeGrafter"/>
</dbReference>
<protein>
    <recommendedName>
        <fullName evidence="3 8">Histidinol-phosphatase</fullName>
        <shortName evidence="8">HolPase</shortName>
        <ecNumber evidence="3 8">3.1.3.15</ecNumber>
    </recommendedName>
</protein>
<keyword evidence="11" id="KW-1185">Reference proteome</keyword>
<organism evidence="10 11">
    <name type="scientific">Kineococcus rhizosphaerae</name>
    <dbReference type="NCBI Taxonomy" id="559628"/>
    <lineage>
        <taxon>Bacteria</taxon>
        <taxon>Bacillati</taxon>
        <taxon>Actinomycetota</taxon>
        <taxon>Actinomycetes</taxon>
        <taxon>Kineosporiales</taxon>
        <taxon>Kineosporiaceae</taxon>
        <taxon>Kineococcus</taxon>
    </lineage>
</organism>
<accession>A0A2T0R8E9</accession>
<evidence type="ECO:0000256" key="4">
    <source>
        <dbReference type="ARBA" id="ARBA00022605"/>
    </source>
</evidence>
<sequence>MSLPADDHVHSRFSWDAFAGDMEGTCRRAVDLGLPAVSFTEHVDFEAWSAPPGGWRWPEGVRGTIDGHGRFLGAPLEVEAYVAEVARCRDLFPALTIRTGIELDAGHRYPQEVADLLRTGFDRVVGSVHALADLADPGQFLEVSSAFAQRTAVDVVLAYLEQVREMVASDVRFEVLGHVDYPLRHWPAGLEVPWPELEEPLRHTLSVLAASGRALEVNTSLPLDLRIVRWWCEAGGDAVAFGSDAHSPGELGQRFREVARAVESAGFRPADDPTALWGRA</sequence>
<dbReference type="InterPro" id="IPR016195">
    <property type="entry name" value="Pol/histidinol_Pase-like"/>
</dbReference>